<keyword evidence="2" id="KW-0805">Transcription regulation</keyword>
<evidence type="ECO:0000313" key="7">
    <source>
        <dbReference type="EMBL" id="OFD96832.1"/>
    </source>
</evidence>
<sequence length="281" mass="32988">MYTIGEFSEICNLPVKTLRYYDDIGLLKPSYIDPETNYRYYDYDKMEAIKIIMLLKSLHTPLADIKEIIERADQVQWNSMFEQKISELEKQKEQISKEIEEIKQLQIKIKTDVPIIQGPIFSNCYVEIREKTWVYTLRKRIKIKFIDMLVKNLFDQVYAFNLKVNGKLMAIFHDRDLKKNEADVELLIPVSDSNNIDSCRILPNGNYACITVKGPYTDLAAGYEIMKKWIDENNLTQNGNMMEIYEEGLISSNFNLRDLRPNLSRHPSDFFTKLCVPVIKN</sequence>
<dbReference type="Pfam" id="PF13411">
    <property type="entry name" value="MerR_1"/>
    <property type="match status" value="1"/>
</dbReference>
<dbReference type="InterPro" id="IPR029442">
    <property type="entry name" value="GyrI-like"/>
</dbReference>
<dbReference type="AlphaFoldDB" id="A0A1E8BQN3"/>
<dbReference type="InterPro" id="IPR009061">
    <property type="entry name" value="DNA-bd_dom_put_sf"/>
</dbReference>
<accession>A0A1E8BQN3</accession>
<dbReference type="Gene3D" id="3.20.80.10">
    <property type="entry name" value="Regulatory factor, effector binding domain"/>
    <property type="match status" value="1"/>
</dbReference>
<dbReference type="InterPro" id="IPR011256">
    <property type="entry name" value="Reg_factor_effector_dom_sf"/>
</dbReference>
<name>A0A1E8BQN3_BACMY</name>
<dbReference type="SMART" id="SM00871">
    <property type="entry name" value="AraC_E_bind"/>
    <property type="match status" value="1"/>
</dbReference>
<feature type="domain" description="HTH merR-type" evidence="6">
    <location>
        <begin position="1"/>
        <end position="71"/>
    </location>
</feature>
<keyword evidence="5" id="KW-0175">Coiled coil</keyword>
<dbReference type="Proteomes" id="UP000175835">
    <property type="component" value="Unassembled WGS sequence"/>
</dbReference>
<dbReference type="SUPFAM" id="SSF46955">
    <property type="entry name" value="Putative DNA-binding domain"/>
    <property type="match status" value="1"/>
</dbReference>
<evidence type="ECO:0000256" key="4">
    <source>
        <dbReference type="ARBA" id="ARBA00023163"/>
    </source>
</evidence>
<keyword evidence="1" id="KW-0678">Repressor</keyword>
<evidence type="ECO:0000256" key="5">
    <source>
        <dbReference type="SAM" id="Coils"/>
    </source>
</evidence>
<reference evidence="7 8" key="1">
    <citation type="submission" date="2016-05" db="EMBL/GenBank/DDBJ databases">
        <title>Bacillus thuringiensis and Bacillus weihenstephanensis as novel biocontrol agents of wilt causing Verticillium species.</title>
        <authorList>
            <person name="Hollensteiner J."/>
            <person name="Wemheuer F."/>
            <person name="Harting R."/>
            <person name="Kolarzyk A."/>
            <person name="Diaz-Valerio S."/>
            <person name="Poehlein A."/>
            <person name="Brzuszkiewicz E."/>
            <person name="Nesemann K."/>
            <person name="Braus-Stromeyer S."/>
            <person name="Braus G."/>
            <person name="Daniel R."/>
            <person name="Liesegang H."/>
        </authorList>
    </citation>
    <scope>NUCLEOTIDE SEQUENCE [LARGE SCALE GENOMIC DNA]</scope>
    <source>
        <strain evidence="7 8">GOE11</strain>
    </source>
</reference>
<dbReference type="CDD" id="cd01107">
    <property type="entry name" value="HTH_BmrR"/>
    <property type="match status" value="1"/>
</dbReference>
<keyword evidence="3" id="KW-0238">DNA-binding</keyword>
<dbReference type="InterPro" id="IPR010499">
    <property type="entry name" value="AraC_E-bd"/>
</dbReference>
<dbReference type="PANTHER" id="PTHR30204:SF69">
    <property type="entry name" value="MERR-FAMILY TRANSCRIPTIONAL REGULATOR"/>
    <property type="match status" value="1"/>
</dbReference>
<dbReference type="PANTHER" id="PTHR30204">
    <property type="entry name" value="REDOX-CYCLING DRUG-SENSING TRANSCRIPTIONAL ACTIVATOR SOXR"/>
    <property type="match status" value="1"/>
</dbReference>
<dbReference type="SMART" id="SM00422">
    <property type="entry name" value="HTH_MERR"/>
    <property type="match status" value="1"/>
</dbReference>
<comment type="caution">
    <text evidence="7">The sequence shown here is derived from an EMBL/GenBank/DDBJ whole genome shotgun (WGS) entry which is preliminary data.</text>
</comment>
<keyword evidence="4" id="KW-0804">Transcription</keyword>
<evidence type="ECO:0000259" key="6">
    <source>
        <dbReference type="PROSITE" id="PS50937"/>
    </source>
</evidence>
<dbReference type="GO" id="GO:0003700">
    <property type="term" value="F:DNA-binding transcription factor activity"/>
    <property type="evidence" value="ECO:0007669"/>
    <property type="project" value="InterPro"/>
</dbReference>
<dbReference type="EMBL" id="LXLX01000024">
    <property type="protein sequence ID" value="OFD96832.1"/>
    <property type="molecule type" value="Genomic_DNA"/>
</dbReference>
<evidence type="ECO:0000256" key="2">
    <source>
        <dbReference type="ARBA" id="ARBA00023015"/>
    </source>
</evidence>
<dbReference type="PATRIC" id="fig|86662.28.peg.1861"/>
<evidence type="ECO:0000256" key="3">
    <source>
        <dbReference type="ARBA" id="ARBA00023125"/>
    </source>
</evidence>
<dbReference type="Pfam" id="PF06445">
    <property type="entry name" value="GyrI-like"/>
    <property type="match status" value="1"/>
</dbReference>
<dbReference type="InterPro" id="IPR000551">
    <property type="entry name" value="MerR-type_HTH_dom"/>
</dbReference>
<proteinExistence type="predicted"/>
<feature type="coiled-coil region" evidence="5">
    <location>
        <begin position="78"/>
        <end position="108"/>
    </location>
</feature>
<organism evidence="7 8">
    <name type="scientific">Bacillus mycoides</name>
    <dbReference type="NCBI Taxonomy" id="1405"/>
    <lineage>
        <taxon>Bacteria</taxon>
        <taxon>Bacillati</taxon>
        <taxon>Bacillota</taxon>
        <taxon>Bacilli</taxon>
        <taxon>Bacillales</taxon>
        <taxon>Bacillaceae</taxon>
        <taxon>Bacillus</taxon>
        <taxon>Bacillus cereus group</taxon>
    </lineage>
</organism>
<dbReference type="SUPFAM" id="SSF55136">
    <property type="entry name" value="Probable bacterial effector-binding domain"/>
    <property type="match status" value="1"/>
</dbReference>
<protein>
    <recommendedName>
        <fullName evidence="6">HTH merR-type domain-containing protein</fullName>
    </recommendedName>
</protein>
<evidence type="ECO:0000256" key="1">
    <source>
        <dbReference type="ARBA" id="ARBA00022491"/>
    </source>
</evidence>
<dbReference type="InterPro" id="IPR047057">
    <property type="entry name" value="MerR_fam"/>
</dbReference>
<gene>
    <name evidence="7" type="ORF">BWGOE11_18500</name>
</gene>
<dbReference type="Gene3D" id="1.10.1660.10">
    <property type="match status" value="1"/>
</dbReference>
<dbReference type="GO" id="GO:0003677">
    <property type="term" value="F:DNA binding"/>
    <property type="evidence" value="ECO:0007669"/>
    <property type="project" value="UniProtKB-KW"/>
</dbReference>
<evidence type="ECO:0000313" key="8">
    <source>
        <dbReference type="Proteomes" id="UP000175835"/>
    </source>
</evidence>
<dbReference type="RefSeq" id="WP_070146412.1">
    <property type="nucleotide sequence ID" value="NZ_LXLX01000024.1"/>
</dbReference>
<dbReference type="PROSITE" id="PS50937">
    <property type="entry name" value="HTH_MERR_2"/>
    <property type="match status" value="1"/>
</dbReference>